<dbReference type="InterPro" id="IPR017774">
    <property type="entry name" value="Bicupin_oxalate_deCO2ase/Oxase"/>
</dbReference>
<feature type="signal peptide" evidence="6">
    <location>
        <begin position="1"/>
        <end position="27"/>
    </location>
</feature>
<feature type="domain" description="Cupin type-1" evidence="7">
    <location>
        <begin position="72"/>
        <end position="219"/>
    </location>
</feature>
<dbReference type="SUPFAM" id="SSF51182">
    <property type="entry name" value="RmlC-like cupins"/>
    <property type="match status" value="1"/>
</dbReference>
<comment type="cofactor">
    <cofactor evidence="4">
        <name>Mn(2+)</name>
        <dbReference type="ChEBI" id="CHEBI:29035"/>
    </cofactor>
    <text evidence="4">Binds 2 manganese ions per subunit.</text>
</comment>
<feature type="chain" id="PRO_5030513100" evidence="6">
    <location>
        <begin position="28"/>
        <end position="407"/>
    </location>
</feature>
<dbReference type="PANTHER" id="PTHR35848:SF9">
    <property type="entry name" value="SLL1358 PROTEIN"/>
    <property type="match status" value="1"/>
</dbReference>
<dbReference type="GeneID" id="57347632"/>
<name>A0A7Y6TU00_9GAMM</name>
<feature type="binding site" evidence="4">
    <location>
        <position position="307"/>
    </location>
    <ligand>
        <name>Mn(2+)</name>
        <dbReference type="ChEBI" id="CHEBI:29035"/>
        <label>2</label>
    </ligand>
</feature>
<feature type="binding site" evidence="4">
    <location>
        <position position="123"/>
    </location>
    <ligand>
        <name>Mn(2+)</name>
        <dbReference type="ChEBI" id="CHEBI:29035"/>
        <label>1</label>
    </ligand>
</feature>
<dbReference type="InterPro" id="IPR006311">
    <property type="entry name" value="TAT_signal"/>
</dbReference>
<evidence type="ECO:0000259" key="7">
    <source>
        <dbReference type="SMART" id="SM00835"/>
    </source>
</evidence>
<comment type="caution">
    <text evidence="8">The sequence shown here is derived from an EMBL/GenBank/DDBJ whole genome shotgun (WGS) entry which is preliminary data.</text>
</comment>
<evidence type="ECO:0000256" key="6">
    <source>
        <dbReference type="SAM" id="SignalP"/>
    </source>
</evidence>
<evidence type="ECO:0000313" key="9">
    <source>
        <dbReference type="Proteomes" id="UP000566985"/>
    </source>
</evidence>
<dbReference type="CDD" id="cd20305">
    <property type="entry name" value="cupin_OxDC_C"/>
    <property type="match status" value="1"/>
</dbReference>
<dbReference type="GO" id="GO:0046872">
    <property type="term" value="F:metal ion binding"/>
    <property type="evidence" value="ECO:0007669"/>
    <property type="project" value="UniProtKB-KW"/>
</dbReference>
<keyword evidence="4" id="KW-0464">Manganese</keyword>
<dbReference type="AlphaFoldDB" id="A0A7Y6TU00"/>
<organism evidence="8 9">
    <name type="scientific">Pantoea brenneri</name>
    <dbReference type="NCBI Taxonomy" id="472694"/>
    <lineage>
        <taxon>Bacteria</taxon>
        <taxon>Pseudomonadati</taxon>
        <taxon>Pseudomonadota</taxon>
        <taxon>Gammaproteobacteria</taxon>
        <taxon>Enterobacterales</taxon>
        <taxon>Erwiniaceae</taxon>
        <taxon>Pantoea</taxon>
    </lineage>
</organism>
<keyword evidence="2 6" id="KW-0732">Signal</keyword>
<dbReference type="NCBIfam" id="TIGR01409">
    <property type="entry name" value="TAT_signal_seq"/>
    <property type="match status" value="1"/>
</dbReference>
<keyword evidence="1 4" id="KW-0479">Metal-binding</keyword>
<dbReference type="EMBL" id="JABWPM010000033">
    <property type="protein sequence ID" value="NUY98807.1"/>
    <property type="molecule type" value="Genomic_DNA"/>
</dbReference>
<feature type="binding site" evidence="4">
    <location>
        <position position="121"/>
    </location>
    <ligand>
        <name>Mn(2+)</name>
        <dbReference type="ChEBI" id="CHEBI:29035"/>
        <label>1</label>
    </ligand>
</feature>
<reference evidence="8 9" key="1">
    <citation type="submission" date="2020-05" db="EMBL/GenBank/DDBJ databases">
        <title>Whole Genome Sequences of Enterobacteriales Associated with the International Space Station.</title>
        <authorList>
            <person name="Bharadwaj A."/>
            <person name="Daudu R."/>
            <person name="Singh N."/>
            <person name="Wood J."/>
            <person name="Debieu M."/>
            <person name="Mason C."/>
            <person name="Wang C."/>
            <person name="Venkateswaran K."/>
        </authorList>
    </citation>
    <scope>NUCLEOTIDE SEQUENCE [LARGE SCALE GENOMIC DNA]</scope>
    <source>
        <strain evidence="8 9">IF5SW-B1</strain>
    </source>
</reference>
<proteinExistence type="predicted"/>
<feature type="binding site" evidence="4">
    <location>
        <position position="127"/>
    </location>
    <ligand>
        <name>Mn(2+)</name>
        <dbReference type="ChEBI" id="CHEBI:29035"/>
        <label>1</label>
    </ligand>
</feature>
<dbReference type="CDD" id="cd20304">
    <property type="entry name" value="cupin_OxDC_N"/>
    <property type="match status" value="1"/>
</dbReference>
<dbReference type="InterPro" id="IPR051610">
    <property type="entry name" value="GPI/OXD"/>
</dbReference>
<gene>
    <name evidence="8" type="ORF">HU668_20370</name>
</gene>
<feature type="binding site" evidence="4">
    <location>
        <position position="302"/>
    </location>
    <ligand>
        <name>Mn(2+)</name>
        <dbReference type="ChEBI" id="CHEBI:29035"/>
        <label>2</label>
    </ligand>
</feature>
<feature type="active site" description="Proton donor" evidence="3">
    <location>
        <position position="360"/>
    </location>
</feature>
<dbReference type="RefSeq" id="WP_069729891.1">
    <property type="nucleotide sequence ID" value="NZ_JABWPE010000035.1"/>
</dbReference>
<evidence type="ECO:0000256" key="5">
    <source>
        <dbReference type="SAM" id="MobiDB-lite"/>
    </source>
</evidence>
<sequence>MTTLSRRRFMAFAAGGTVALAAGQVHAHDNQVTAYPADAKPGGRDPGPHDPMREAENPDLVDPPATDSGTLPNLRYSFSDAHVRKGSGGWTRQVTQRELGISTTIAGVDMRLNAGGIRELHWHKQAEWAYMTYGTARVTAFDTHGGWFVDDIGVGDLWYFPPGVPHSIQGLGPDGCEFLLAFDDGGFDEDSTFLLSDWFKHIPPEILAKNFQLPVSVFSQLPSPSDEYIFAATPPDRAASNSVQGGTRSTLCFTHRMLAQDPLKAPGGTVRITDSSNFPIARQVAAALVEIEPGGLRELHWHPNNDEWQYYLEGEGRMGVFASSGQARTFDYRAGDVGYVPFAMGHYIENTGKGPLRFLELFKSDYYADISLNQWLASTPPELVKQHLHLDDSFMAALSQSKRPVVG</sequence>
<feature type="region of interest" description="Disordered" evidence="5">
    <location>
        <begin position="34"/>
        <end position="68"/>
    </location>
</feature>
<feature type="binding site" evidence="4">
    <location>
        <position position="346"/>
    </location>
    <ligand>
        <name>Mn(2+)</name>
        <dbReference type="ChEBI" id="CHEBI:29035"/>
        <label>2</label>
    </ligand>
</feature>
<evidence type="ECO:0000256" key="4">
    <source>
        <dbReference type="PIRSR" id="PIRSR617774-2"/>
    </source>
</evidence>
<dbReference type="InterPro" id="IPR011051">
    <property type="entry name" value="RmlC_Cupin_sf"/>
</dbReference>
<evidence type="ECO:0000256" key="3">
    <source>
        <dbReference type="PIRSR" id="PIRSR617774-1"/>
    </source>
</evidence>
<dbReference type="Gene3D" id="2.60.120.10">
    <property type="entry name" value="Jelly Rolls"/>
    <property type="match status" value="2"/>
</dbReference>
<feature type="domain" description="Cupin type-1" evidence="7">
    <location>
        <begin position="255"/>
        <end position="396"/>
    </location>
</feature>
<dbReference type="InterPro" id="IPR014710">
    <property type="entry name" value="RmlC-like_jellyroll"/>
</dbReference>
<feature type="binding site" evidence="4">
    <location>
        <position position="300"/>
    </location>
    <ligand>
        <name>Mn(2+)</name>
        <dbReference type="ChEBI" id="CHEBI:29035"/>
        <label>2</label>
    </ligand>
</feature>
<dbReference type="InterPro" id="IPR006045">
    <property type="entry name" value="Cupin_1"/>
</dbReference>
<dbReference type="SMART" id="SM00835">
    <property type="entry name" value="Cupin_1"/>
    <property type="match status" value="2"/>
</dbReference>
<dbReference type="Proteomes" id="UP000566985">
    <property type="component" value="Unassembled WGS sequence"/>
</dbReference>
<dbReference type="NCBIfam" id="TIGR03404">
    <property type="entry name" value="bicupin_oxalic"/>
    <property type="match status" value="1"/>
</dbReference>
<evidence type="ECO:0000256" key="1">
    <source>
        <dbReference type="ARBA" id="ARBA00022723"/>
    </source>
</evidence>
<accession>A0A7Y6TU00</accession>
<protein>
    <submittedName>
        <fullName evidence="8">Cupin domain-containing protein</fullName>
    </submittedName>
</protein>
<evidence type="ECO:0000313" key="8">
    <source>
        <dbReference type="EMBL" id="NUY98807.1"/>
    </source>
</evidence>
<dbReference type="InterPro" id="IPR019546">
    <property type="entry name" value="TAT_signal_bac_arc"/>
</dbReference>
<dbReference type="GO" id="GO:0033609">
    <property type="term" value="P:oxalate metabolic process"/>
    <property type="evidence" value="ECO:0007669"/>
    <property type="project" value="InterPro"/>
</dbReference>
<feature type="binding site" evidence="4">
    <location>
        <position position="166"/>
    </location>
    <ligand>
        <name>Mn(2+)</name>
        <dbReference type="ChEBI" id="CHEBI:29035"/>
        <label>1</label>
    </ligand>
</feature>
<evidence type="ECO:0000256" key="2">
    <source>
        <dbReference type="ARBA" id="ARBA00022729"/>
    </source>
</evidence>
<feature type="compositionally biased region" description="Basic and acidic residues" evidence="5">
    <location>
        <begin position="41"/>
        <end position="56"/>
    </location>
</feature>
<dbReference type="PROSITE" id="PS51318">
    <property type="entry name" value="TAT"/>
    <property type="match status" value="1"/>
</dbReference>
<dbReference type="PANTHER" id="PTHR35848">
    <property type="entry name" value="OXALATE-BINDING PROTEIN"/>
    <property type="match status" value="1"/>
</dbReference>
<dbReference type="Pfam" id="PF00190">
    <property type="entry name" value="Cupin_1"/>
    <property type="match status" value="2"/>
</dbReference>